<sequence length="700" mass="75597">MKQVGSRRSPLSGKKKAGLTAVALLALALGTGIYAIQGSGPDAAIRSFNQAVKAQDYERVASLLSTPTSKWSASDAQGFVGYLDDHGLQVDELLEQLKQQKVGAKVYQDTNGNQILGLVEDGKTFFFFDHYRVSSYPVAVQVTSNLDGLTIDGQTVPKDKATNLGKVKLTNQPLSLLASTEFGRLDTNLLLPFEKGQKNQLEMNLTAVEKELSATLPGKASEYSQVKLMVNGKKVADGLRKTLLLLEDQKLQVHASFYYMGKEFTTETKTVEVSAASDQLEVDLDLAASVKTAMKEAQVQALEEARVAASASASAAQSREKAAQAASSQSRELKERKSSSSSEAKIEVKSSSSKQEEVNVLHQVPEGLLGSWQAEQGELKLKADGSGRLRVQNQEFLFSIAQLQDHGQGLYQIRQGNSLPDFLASDGSQVAIGFRLVGDQLEILRWNMEQVPISIEQVASYQRKLDNSQSKEEESQSQSSASETASTATQASSSRTDESSANQEVDSETSSLEESSSSEKRSPQEAETSTGTSQSSSLNAESSSSSSSQESERAASSLQESNSSEQKSSSDTEVGTAASSEEETKPVWSKVQSQALADYLNSQEAGAYTSTLETVKAQLASKSMTLIEAGGQDVTEKVEILDAYDYKVSPQDPVQRYFFVRKVDGSGQVLISTDTQGSNYHVKEVSNQALLSLFVDLLKK</sequence>
<feature type="compositionally biased region" description="Basic and acidic residues" evidence="1">
    <location>
        <begin position="331"/>
        <end position="350"/>
    </location>
</feature>
<feature type="region of interest" description="Disordered" evidence="1">
    <location>
        <begin position="466"/>
        <end position="587"/>
    </location>
</feature>
<dbReference type="InterPro" id="IPR054529">
    <property type="entry name" value="TcaA_2nd"/>
</dbReference>
<keyword evidence="4" id="KW-1185">Reference proteome</keyword>
<dbReference type="EMBL" id="JACBYG010000103">
    <property type="protein sequence ID" value="NYS49708.1"/>
    <property type="molecule type" value="Genomic_DNA"/>
</dbReference>
<dbReference type="AlphaFoldDB" id="A0A7Z0LDY9"/>
<evidence type="ECO:0000313" key="4">
    <source>
        <dbReference type="Proteomes" id="UP000563349"/>
    </source>
</evidence>
<dbReference type="Pfam" id="PF22813">
    <property type="entry name" value="TcaA_2nd"/>
    <property type="match status" value="1"/>
</dbReference>
<feature type="compositionally biased region" description="Low complexity" evidence="1">
    <location>
        <begin position="319"/>
        <end position="330"/>
    </location>
</feature>
<feature type="compositionally biased region" description="Low complexity" evidence="1">
    <location>
        <begin position="476"/>
        <end position="494"/>
    </location>
</feature>
<name>A0A7Z0LDY9_9STRE</name>
<feature type="compositionally biased region" description="Low complexity" evidence="1">
    <location>
        <begin position="533"/>
        <end position="569"/>
    </location>
</feature>
<comment type="caution">
    <text evidence="3">The sequence shown here is derived from an EMBL/GenBank/DDBJ whole genome shotgun (WGS) entry which is preliminary data.</text>
</comment>
<reference evidence="3 4" key="1">
    <citation type="submission" date="2020-07" db="EMBL/GenBank/DDBJ databases">
        <title>MOT database genomes.</title>
        <authorList>
            <person name="Joseph S."/>
            <person name="Aduse-Opoku J."/>
            <person name="Hashim A."/>
            <person name="Wade W."/>
            <person name="Curtis M."/>
        </authorList>
    </citation>
    <scope>NUCLEOTIDE SEQUENCE [LARGE SCALE GENOMIC DNA]</scope>
    <source>
        <strain evidence="3 4">CCW311</strain>
    </source>
</reference>
<dbReference type="Proteomes" id="UP000563349">
    <property type="component" value="Unassembled WGS sequence"/>
</dbReference>
<dbReference type="RefSeq" id="WP_179924240.1">
    <property type="nucleotide sequence ID" value="NZ_CP128228.1"/>
</dbReference>
<evidence type="ECO:0000259" key="2">
    <source>
        <dbReference type="Pfam" id="PF22813"/>
    </source>
</evidence>
<accession>A0A7Z0LDY9</accession>
<protein>
    <recommendedName>
        <fullName evidence="2">TcaA second domain-containing protein</fullName>
    </recommendedName>
</protein>
<feature type="domain" description="TcaA second" evidence="2">
    <location>
        <begin position="41"/>
        <end position="133"/>
    </location>
</feature>
<proteinExistence type="predicted"/>
<evidence type="ECO:0000313" key="3">
    <source>
        <dbReference type="EMBL" id="NYS49708.1"/>
    </source>
</evidence>
<evidence type="ECO:0000256" key="1">
    <source>
        <dbReference type="SAM" id="MobiDB-lite"/>
    </source>
</evidence>
<gene>
    <name evidence="3" type="ORF">HZY93_07050</name>
</gene>
<organism evidence="3 4">
    <name type="scientific">Streptococcus danieliae</name>
    <dbReference type="NCBI Taxonomy" id="747656"/>
    <lineage>
        <taxon>Bacteria</taxon>
        <taxon>Bacillati</taxon>
        <taxon>Bacillota</taxon>
        <taxon>Bacilli</taxon>
        <taxon>Lactobacillales</taxon>
        <taxon>Streptococcaceae</taxon>
        <taxon>Streptococcus</taxon>
    </lineage>
</organism>
<feature type="region of interest" description="Disordered" evidence="1">
    <location>
        <begin position="319"/>
        <end position="350"/>
    </location>
</feature>